<reference evidence="3 4" key="1">
    <citation type="journal article" name="Sci. Rep.">
        <title>Genome-scale phylogenetic analyses confirm Olpidium as the closest living zoosporic fungus to the non-flagellated, terrestrial fungi.</title>
        <authorList>
            <person name="Chang Y."/>
            <person name="Rochon D."/>
            <person name="Sekimoto S."/>
            <person name="Wang Y."/>
            <person name="Chovatia M."/>
            <person name="Sandor L."/>
            <person name="Salamov A."/>
            <person name="Grigoriev I.V."/>
            <person name="Stajich J.E."/>
            <person name="Spatafora J.W."/>
        </authorList>
    </citation>
    <scope>NUCLEOTIDE SEQUENCE [LARGE SCALE GENOMIC DNA]</scope>
    <source>
        <strain evidence="3">S191</strain>
    </source>
</reference>
<dbReference type="PANTHER" id="PTHR23138">
    <property type="entry name" value="RAN BINDING PROTEIN"/>
    <property type="match status" value="1"/>
</dbReference>
<dbReference type="GO" id="GO:0005737">
    <property type="term" value="C:cytoplasm"/>
    <property type="evidence" value="ECO:0007669"/>
    <property type="project" value="TreeGrafter"/>
</dbReference>
<feature type="region of interest" description="Disordered" evidence="1">
    <location>
        <begin position="1"/>
        <end position="25"/>
    </location>
</feature>
<dbReference type="PROSITE" id="PS50196">
    <property type="entry name" value="RANBD1"/>
    <property type="match status" value="1"/>
</dbReference>
<dbReference type="GO" id="GO:0005096">
    <property type="term" value="F:GTPase activator activity"/>
    <property type="evidence" value="ECO:0007669"/>
    <property type="project" value="TreeGrafter"/>
</dbReference>
<dbReference type="OrthoDB" id="2357150at2759"/>
<dbReference type="PANTHER" id="PTHR23138:SF87">
    <property type="entry name" value="E3 SUMO-PROTEIN LIGASE RANBP2"/>
    <property type="match status" value="1"/>
</dbReference>
<feature type="compositionally biased region" description="Basic and acidic residues" evidence="1">
    <location>
        <begin position="81"/>
        <end position="99"/>
    </location>
</feature>
<dbReference type="SMART" id="SM00160">
    <property type="entry name" value="RanBD"/>
    <property type="match status" value="1"/>
</dbReference>
<organism evidence="3 4">
    <name type="scientific">Olpidium bornovanus</name>
    <dbReference type="NCBI Taxonomy" id="278681"/>
    <lineage>
        <taxon>Eukaryota</taxon>
        <taxon>Fungi</taxon>
        <taxon>Fungi incertae sedis</taxon>
        <taxon>Olpidiomycota</taxon>
        <taxon>Olpidiomycotina</taxon>
        <taxon>Olpidiomycetes</taxon>
        <taxon>Olpidiales</taxon>
        <taxon>Olpidiaceae</taxon>
        <taxon>Olpidium</taxon>
    </lineage>
</organism>
<dbReference type="Proteomes" id="UP000673691">
    <property type="component" value="Unassembled WGS sequence"/>
</dbReference>
<dbReference type="InterPro" id="IPR045255">
    <property type="entry name" value="RanBP1-like"/>
</dbReference>
<evidence type="ECO:0000259" key="2">
    <source>
        <dbReference type="PROSITE" id="PS50196"/>
    </source>
</evidence>
<sequence>RRRSVPGFPFLAAPRGARPFSPHLTPRRLRLSPAPLFLLQNSARGVFALLPAPPTRRSRQRGRGRPERRAPLRARRQARGSRGEDQRGGRGRAVQEKKNEKLAITQFAADRERFSPIPRPPSPATVFPCCPHARGKSFPPPSPRRAKLFRFDSEAAEWKERGTGEVRFLQHKDLGKIRLVMRRDKTLKVCANHNRTFLFAAPFPPQETPFRWFFGPVRP</sequence>
<evidence type="ECO:0000313" key="3">
    <source>
        <dbReference type="EMBL" id="KAG5455741.1"/>
    </source>
</evidence>
<keyword evidence="4" id="KW-1185">Reference proteome</keyword>
<feature type="non-terminal residue" evidence="3">
    <location>
        <position position="1"/>
    </location>
</feature>
<evidence type="ECO:0000256" key="1">
    <source>
        <dbReference type="SAM" id="MobiDB-lite"/>
    </source>
</evidence>
<dbReference type="InterPro" id="IPR000156">
    <property type="entry name" value="Ran_bind_dom"/>
</dbReference>
<feature type="non-terminal residue" evidence="3">
    <location>
        <position position="219"/>
    </location>
</feature>
<feature type="domain" description="RanBD1" evidence="2">
    <location>
        <begin position="145"/>
        <end position="193"/>
    </location>
</feature>
<dbReference type="SUPFAM" id="SSF50729">
    <property type="entry name" value="PH domain-like"/>
    <property type="match status" value="1"/>
</dbReference>
<evidence type="ECO:0000313" key="4">
    <source>
        <dbReference type="Proteomes" id="UP000673691"/>
    </source>
</evidence>
<name>A0A8H7ZLQ4_9FUNG</name>
<dbReference type="Gene3D" id="2.30.29.30">
    <property type="entry name" value="Pleckstrin-homology domain (PH domain)/Phosphotyrosine-binding domain (PTB)"/>
    <property type="match status" value="1"/>
</dbReference>
<feature type="region of interest" description="Disordered" evidence="1">
    <location>
        <begin position="50"/>
        <end position="99"/>
    </location>
</feature>
<gene>
    <name evidence="3" type="ORF">BJ554DRAFT_4735</name>
</gene>
<dbReference type="GO" id="GO:0005643">
    <property type="term" value="C:nuclear pore"/>
    <property type="evidence" value="ECO:0007669"/>
    <property type="project" value="TreeGrafter"/>
</dbReference>
<dbReference type="AlphaFoldDB" id="A0A8H7ZLQ4"/>
<protein>
    <submittedName>
        <fullName evidence="3">RanBP1 domain-containing protein</fullName>
    </submittedName>
</protein>
<proteinExistence type="predicted"/>
<dbReference type="InterPro" id="IPR011993">
    <property type="entry name" value="PH-like_dom_sf"/>
</dbReference>
<comment type="caution">
    <text evidence="3">The sequence shown here is derived from an EMBL/GenBank/DDBJ whole genome shotgun (WGS) entry which is preliminary data.</text>
</comment>
<dbReference type="Pfam" id="PF00638">
    <property type="entry name" value="Ran_BP1"/>
    <property type="match status" value="1"/>
</dbReference>
<accession>A0A8H7ZLQ4</accession>
<dbReference type="EMBL" id="JAEFCI010012862">
    <property type="protein sequence ID" value="KAG5455741.1"/>
    <property type="molecule type" value="Genomic_DNA"/>
</dbReference>